<dbReference type="InterPro" id="IPR019734">
    <property type="entry name" value="TPR_rpt"/>
</dbReference>
<sequence>MNMMQYELGMDMNTDCHDLGLIDALRHQLALHLGLHFSSERIPDLQRGIEKLALAQGYERDEDFLLKLLSSPLDKPRIQQLATHLTIGETYFFREPGLFDLLRHELLPFIMTQRRSERRIRLWSMGCSTGEEAYSLAILLDQILPPTEAWDALVLGMDVNPQALEKAETGVYGAWSFRNPPPGLREYYFDRRQEGDFSIHKHIRERVRFSYFNLADRAAPLLHGAADLILCRNVLMYFTPEAAHDAGRRLAHALKDDGYLLATPAEASLISGYGLDPLQMRGQVVHRKSDHEFDVVHKGMDVPQPLHVVTHRLKRRPGRDIDPDESHRTIVELANQGRVNEALIHCRRLVDSAPSNPEWHYLLATLLLEQGQPAAAVAALEHLLQLDSAFVMAHVMLGRLYRQELDHASSVRHLRAALEQLQQIEPDIVPVGSDGLTALRLKHMVESFLSTAEASS</sequence>
<dbReference type="PROSITE" id="PS50123">
    <property type="entry name" value="CHER"/>
    <property type="match status" value="1"/>
</dbReference>
<evidence type="ECO:0000313" key="5">
    <source>
        <dbReference type="EMBL" id="GBG13054.1"/>
    </source>
</evidence>
<reference evidence="5 6" key="1">
    <citation type="journal article" date="2018" name="Environ. Microbiol.">
        <title>Isolation and genomic characterization of Novimethylophilus kurashikiensis gen. nov. sp. nov., a new lanthanide-dependent methylotrophic species of Methylophilaceae.</title>
        <authorList>
            <person name="Lv H."/>
            <person name="Sahin N."/>
            <person name="Tani A."/>
        </authorList>
    </citation>
    <scope>NUCLEOTIDE SEQUENCE [LARGE SCALE GENOMIC DNA]</scope>
    <source>
        <strain evidence="5 6">La2-4</strain>
    </source>
</reference>
<evidence type="ECO:0000256" key="2">
    <source>
        <dbReference type="ARBA" id="ARBA00022679"/>
    </source>
</evidence>
<dbReference type="Gene3D" id="3.40.50.150">
    <property type="entry name" value="Vaccinia Virus protein VP39"/>
    <property type="match status" value="1"/>
</dbReference>
<accession>A0A2R5F8V1</accession>
<dbReference type="Gene3D" id="1.25.40.10">
    <property type="entry name" value="Tetratricopeptide repeat domain"/>
    <property type="match status" value="1"/>
</dbReference>
<organism evidence="5 6">
    <name type="scientific">Novimethylophilus kurashikiensis</name>
    <dbReference type="NCBI Taxonomy" id="1825523"/>
    <lineage>
        <taxon>Bacteria</taxon>
        <taxon>Pseudomonadati</taxon>
        <taxon>Pseudomonadota</taxon>
        <taxon>Betaproteobacteria</taxon>
        <taxon>Nitrosomonadales</taxon>
        <taxon>Methylophilaceae</taxon>
        <taxon>Novimethylophilus</taxon>
    </lineage>
</organism>
<gene>
    <name evidence="5" type="primary">cheR</name>
    <name evidence="5" type="ORF">NMK_0592</name>
</gene>
<comment type="caution">
    <text evidence="5">The sequence shown here is derived from an EMBL/GenBank/DDBJ whole genome shotgun (WGS) entry which is preliminary data.</text>
</comment>
<dbReference type="OrthoDB" id="9816309at2"/>
<proteinExistence type="predicted"/>
<evidence type="ECO:0000259" key="4">
    <source>
        <dbReference type="PROSITE" id="PS50123"/>
    </source>
</evidence>
<evidence type="ECO:0000313" key="6">
    <source>
        <dbReference type="Proteomes" id="UP000245081"/>
    </source>
</evidence>
<feature type="domain" description="CheR-type methyltransferase" evidence="4">
    <location>
        <begin position="34"/>
        <end position="291"/>
    </location>
</feature>
<evidence type="ECO:0000256" key="1">
    <source>
        <dbReference type="ARBA" id="ARBA00022603"/>
    </source>
</evidence>
<dbReference type="Proteomes" id="UP000245081">
    <property type="component" value="Unassembled WGS sequence"/>
</dbReference>
<dbReference type="SMART" id="SM00028">
    <property type="entry name" value="TPR"/>
    <property type="match status" value="3"/>
</dbReference>
<name>A0A2R5F8V1_9PROT</name>
<dbReference type="InterPro" id="IPR022642">
    <property type="entry name" value="CheR_C"/>
</dbReference>
<dbReference type="InterPro" id="IPR000780">
    <property type="entry name" value="CheR_MeTrfase"/>
</dbReference>
<evidence type="ECO:0000256" key="3">
    <source>
        <dbReference type="ARBA" id="ARBA00022691"/>
    </source>
</evidence>
<dbReference type="Pfam" id="PF01739">
    <property type="entry name" value="CheR"/>
    <property type="match status" value="1"/>
</dbReference>
<dbReference type="SUPFAM" id="SSF48452">
    <property type="entry name" value="TPR-like"/>
    <property type="match status" value="1"/>
</dbReference>
<keyword evidence="1 5" id="KW-0489">Methyltransferase</keyword>
<keyword evidence="6" id="KW-1185">Reference proteome</keyword>
<dbReference type="EMBL" id="BDOQ01000002">
    <property type="protein sequence ID" value="GBG13054.1"/>
    <property type="molecule type" value="Genomic_DNA"/>
</dbReference>
<dbReference type="PANTHER" id="PTHR24422:SF19">
    <property type="entry name" value="CHEMOTAXIS PROTEIN METHYLTRANSFERASE"/>
    <property type="match status" value="1"/>
</dbReference>
<dbReference type="AlphaFoldDB" id="A0A2R5F8V1"/>
<dbReference type="InterPro" id="IPR050903">
    <property type="entry name" value="Bact_Chemotaxis_MeTrfase"/>
</dbReference>
<dbReference type="InterPro" id="IPR011990">
    <property type="entry name" value="TPR-like_helical_dom_sf"/>
</dbReference>
<protein>
    <submittedName>
        <fullName evidence="5">Chemotaxis protein methyltransferase CheR</fullName>
        <ecNumber evidence="5">2.1.1.80</ecNumber>
    </submittedName>
</protein>
<keyword evidence="2 5" id="KW-0808">Transferase</keyword>
<dbReference type="GO" id="GO:0008983">
    <property type="term" value="F:protein-glutamate O-methyltransferase activity"/>
    <property type="evidence" value="ECO:0007669"/>
    <property type="project" value="UniProtKB-EC"/>
</dbReference>
<dbReference type="PRINTS" id="PR00996">
    <property type="entry name" value="CHERMTFRASE"/>
</dbReference>
<dbReference type="Pfam" id="PF14559">
    <property type="entry name" value="TPR_19"/>
    <property type="match status" value="1"/>
</dbReference>
<keyword evidence="3" id="KW-0949">S-adenosyl-L-methionine</keyword>
<dbReference type="SUPFAM" id="SSF53335">
    <property type="entry name" value="S-adenosyl-L-methionine-dependent methyltransferases"/>
    <property type="match status" value="1"/>
</dbReference>
<dbReference type="PANTHER" id="PTHR24422">
    <property type="entry name" value="CHEMOTAXIS PROTEIN METHYLTRANSFERASE"/>
    <property type="match status" value="1"/>
</dbReference>
<dbReference type="EC" id="2.1.1.80" evidence="5"/>
<dbReference type="SMART" id="SM00138">
    <property type="entry name" value="MeTrc"/>
    <property type="match status" value="1"/>
</dbReference>
<dbReference type="GO" id="GO:0032259">
    <property type="term" value="P:methylation"/>
    <property type="evidence" value="ECO:0007669"/>
    <property type="project" value="UniProtKB-KW"/>
</dbReference>
<dbReference type="InterPro" id="IPR029063">
    <property type="entry name" value="SAM-dependent_MTases_sf"/>
</dbReference>